<evidence type="ECO:0000256" key="9">
    <source>
        <dbReference type="ARBA" id="ARBA00061644"/>
    </source>
</evidence>
<dbReference type="EMBL" id="FNUC01000002">
    <property type="protein sequence ID" value="SED80361.1"/>
    <property type="molecule type" value="Genomic_DNA"/>
</dbReference>
<evidence type="ECO:0000259" key="12">
    <source>
        <dbReference type="PROSITE" id="PS50929"/>
    </source>
</evidence>
<dbReference type="Proteomes" id="UP000181980">
    <property type="component" value="Unassembled WGS sequence"/>
</dbReference>
<dbReference type="GO" id="GO:0005524">
    <property type="term" value="F:ATP binding"/>
    <property type="evidence" value="ECO:0007669"/>
    <property type="project" value="UniProtKB-KW"/>
</dbReference>
<feature type="transmembrane region" description="Helical" evidence="10">
    <location>
        <begin position="68"/>
        <end position="90"/>
    </location>
</feature>
<dbReference type="FunFam" id="3.40.50.300:FF:000299">
    <property type="entry name" value="ABC transporter ATP-binding protein/permease"/>
    <property type="match status" value="1"/>
</dbReference>
<evidence type="ECO:0000256" key="1">
    <source>
        <dbReference type="ARBA" id="ARBA00004651"/>
    </source>
</evidence>
<evidence type="ECO:0000256" key="7">
    <source>
        <dbReference type="ARBA" id="ARBA00022989"/>
    </source>
</evidence>
<keyword evidence="8 10" id="KW-0472">Membrane</keyword>
<comment type="similarity">
    <text evidence="9">Belongs to the ABC transporter superfamily. Lipid exporter (TC 3.A.1.106) family.</text>
</comment>
<sequence length="604" mass="64268">MRDERQATLREGVRILVRAMRDEPVILGIAVAGSAVYGLATVAAAEVIGRVTDRVVVPAFRDGETTTGALALAALAIMVTALVKAAGIVVRRYFAGLGQYRLNARYRRRVSRQYLRLPLSWHHQHSTGKLLSNANADVEASFWPIAPLPFALGVVVMLVFALVSMFLADPWLALVGALVFPGILLLNFFYQRRLSPLATRAQALRAELSGVAHESFDGAMVVKALGREAAETARFAKVAGQLRDANAAVGRIRGAFDPLLEALPNLGVLAVLIIGSARVADGSLAPGTLVQVAYLLTITAFPIRAIGFVLGELPRATVGWRRVQAVLDATGALPHGTARLATNGSGDGAARLGLDDVGYSYVEGTPVLDGVHLDVEPGRTIAVVGSTGSGKSTLASLLVRLVDPVTGAVLLDGTDLRQLEPGQVAGAVSLVFQQPFIFEDTVRDNVTLGLTVPDDDVWAALRLAQGDRFVTDLDGELDARIGERGATLSGGQRQRLALARALVRRPRLLVLDDATSAVDPEVERRILAGLRDAALPSTVVVVAYRRATIALADEVVFVEYGRVSARGVHAELLTTSPGYRELITAYERDAAERAMAGTEQEGRS</sequence>
<name>A0A1H5DNB8_9ACTN</name>
<dbReference type="PROSITE" id="PS50929">
    <property type="entry name" value="ABC_TM1F"/>
    <property type="match status" value="1"/>
</dbReference>
<dbReference type="SMART" id="SM00382">
    <property type="entry name" value="AAA"/>
    <property type="match status" value="1"/>
</dbReference>
<organism evidence="13 14">
    <name type="scientific">Jiangella alba</name>
    <dbReference type="NCBI Taxonomy" id="561176"/>
    <lineage>
        <taxon>Bacteria</taxon>
        <taxon>Bacillati</taxon>
        <taxon>Actinomycetota</taxon>
        <taxon>Actinomycetes</taxon>
        <taxon>Jiangellales</taxon>
        <taxon>Jiangellaceae</taxon>
        <taxon>Jiangella</taxon>
    </lineage>
</organism>
<keyword evidence="6" id="KW-0067">ATP-binding</keyword>
<evidence type="ECO:0000256" key="3">
    <source>
        <dbReference type="ARBA" id="ARBA00022475"/>
    </source>
</evidence>
<dbReference type="InterPro" id="IPR036640">
    <property type="entry name" value="ABC1_TM_sf"/>
</dbReference>
<dbReference type="InterPro" id="IPR003439">
    <property type="entry name" value="ABC_transporter-like_ATP-bd"/>
</dbReference>
<keyword evidence="7 10" id="KW-1133">Transmembrane helix</keyword>
<feature type="transmembrane region" description="Helical" evidence="10">
    <location>
        <begin position="142"/>
        <end position="165"/>
    </location>
</feature>
<dbReference type="GO" id="GO:0140359">
    <property type="term" value="F:ABC-type transporter activity"/>
    <property type="evidence" value="ECO:0007669"/>
    <property type="project" value="InterPro"/>
</dbReference>
<accession>A0A1H5DNB8</accession>
<dbReference type="PANTHER" id="PTHR24221">
    <property type="entry name" value="ATP-BINDING CASSETTE SUB-FAMILY B"/>
    <property type="match status" value="1"/>
</dbReference>
<dbReference type="PROSITE" id="PS50893">
    <property type="entry name" value="ABC_TRANSPORTER_2"/>
    <property type="match status" value="1"/>
</dbReference>
<dbReference type="InterPro" id="IPR003593">
    <property type="entry name" value="AAA+_ATPase"/>
</dbReference>
<dbReference type="Pfam" id="PF00005">
    <property type="entry name" value="ABC_tran"/>
    <property type="match status" value="1"/>
</dbReference>
<dbReference type="GO" id="GO:0034040">
    <property type="term" value="F:ATPase-coupled lipid transmembrane transporter activity"/>
    <property type="evidence" value="ECO:0007669"/>
    <property type="project" value="TreeGrafter"/>
</dbReference>
<evidence type="ECO:0000313" key="13">
    <source>
        <dbReference type="EMBL" id="SED80361.1"/>
    </source>
</evidence>
<keyword evidence="5" id="KW-0547">Nucleotide-binding</keyword>
<dbReference type="InterPro" id="IPR039421">
    <property type="entry name" value="Type_1_exporter"/>
</dbReference>
<dbReference type="InterPro" id="IPR017871">
    <property type="entry name" value="ABC_transporter-like_CS"/>
</dbReference>
<evidence type="ECO:0000256" key="5">
    <source>
        <dbReference type="ARBA" id="ARBA00022741"/>
    </source>
</evidence>
<evidence type="ECO:0000256" key="2">
    <source>
        <dbReference type="ARBA" id="ARBA00022448"/>
    </source>
</evidence>
<comment type="subcellular location">
    <subcellularLocation>
        <location evidence="1">Cell membrane</location>
        <topology evidence="1">Multi-pass membrane protein</topology>
    </subcellularLocation>
</comment>
<dbReference type="InterPro" id="IPR011527">
    <property type="entry name" value="ABC1_TM_dom"/>
</dbReference>
<evidence type="ECO:0000256" key="10">
    <source>
        <dbReference type="SAM" id="Phobius"/>
    </source>
</evidence>
<dbReference type="SUPFAM" id="SSF90123">
    <property type="entry name" value="ABC transporter transmembrane region"/>
    <property type="match status" value="1"/>
</dbReference>
<dbReference type="SUPFAM" id="SSF52540">
    <property type="entry name" value="P-loop containing nucleoside triphosphate hydrolases"/>
    <property type="match status" value="1"/>
</dbReference>
<keyword evidence="4 10" id="KW-0812">Transmembrane</keyword>
<dbReference type="AlphaFoldDB" id="A0A1H5DNB8"/>
<dbReference type="PROSITE" id="PS00211">
    <property type="entry name" value="ABC_TRANSPORTER_1"/>
    <property type="match status" value="1"/>
</dbReference>
<protein>
    <submittedName>
        <fullName evidence="13">ABC-type multidrug transport system, ATPase and permease component</fullName>
    </submittedName>
</protein>
<proteinExistence type="inferred from homology"/>
<reference evidence="14" key="1">
    <citation type="submission" date="2016-10" db="EMBL/GenBank/DDBJ databases">
        <authorList>
            <person name="Varghese N."/>
            <person name="Submissions S."/>
        </authorList>
    </citation>
    <scope>NUCLEOTIDE SEQUENCE [LARGE SCALE GENOMIC DNA]</scope>
    <source>
        <strain evidence="14">DSM 45237</strain>
    </source>
</reference>
<evidence type="ECO:0000256" key="4">
    <source>
        <dbReference type="ARBA" id="ARBA00022692"/>
    </source>
</evidence>
<dbReference type="GO" id="GO:0016887">
    <property type="term" value="F:ATP hydrolysis activity"/>
    <property type="evidence" value="ECO:0007669"/>
    <property type="project" value="InterPro"/>
</dbReference>
<evidence type="ECO:0000313" key="14">
    <source>
        <dbReference type="Proteomes" id="UP000181980"/>
    </source>
</evidence>
<dbReference type="STRING" id="561176.SAMN04488561_0466"/>
<feature type="transmembrane region" description="Helical" evidence="10">
    <location>
        <begin position="292"/>
        <end position="313"/>
    </location>
</feature>
<evidence type="ECO:0000256" key="6">
    <source>
        <dbReference type="ARBA" id="ARBA00022840"/>
    </source>
</evidence>
<gene>
    <name evidence="13" type="ORF">SAMN04488561_0466</name>
</gene>
<dbReference type="PANTHER" id="PTHR24221:SF654">
    <property type="entry name" value="ATP-BINDING CASSETTE SUB-FAMILY B MEMBER 6"/>
    <property type="match status" value="1"/>
</dbReference>
<keyword evidence="3" id="KW-1003">Cell membrane</keyword>
<dbReference type="Gene3D" id="3.40.50.300">
    <property type="entry name" value="P-loop containing nucleotide triphosphate hydrolases"/>
    <property type="match status" value="1"/>
</dbReference>
<feature type="transmembrane region" description="Helical" evidence="10">
    <location>
        <begin position="25"/>
        <end position="48"/>
    </location>
</feature>
<feature type="transmembrane region" description="Helical" evidence="10">
    <location>
        <begin position="262"/>
        <end position="280"/>
    </location>
</feature>
<feature type="domain" description="ABC transmembrane type-1" evidence="12">
    <location>
        <begin position="29"/>
        <end position="315"/>
    </location>
</feature>
<evidence type="ECO:0000259" key="11">
    <source>
        <dbReference type="PROSITE" id="PS50893"/>
    </source>
</evidence>
<evidence type="ECO:0000256" key="8">
    <source>
        <dbReference type="ARBA" id="ARBA00023136"/>
    </source>
</evidence>
<dbReference type="InterPro" id="IPR027417">
    <property type="entry name" value="P-loop_NTPase"/>
</dbReference>
<dbReference type="GO" id="GO:0005886">
    <property type="term" value="C:plasma membrane"/>
    <property type="evidence" value="ECO:0007669"/>
    <property type="project" value="UniProtKB-SubCell"/>
</dbReference>
<keyword evidence="14" id="KW-1185">Reference proteome</keyword>
<dbReference type="Pfam" id="PF00664">
    <property type="entry name" value="ABC_membrane"/>
    <property type="match status" value="1"/>
</dbReference>
<dbReference type="Gene3D" id="1.20.1560.10">
    <property type="entry name" value="ABC transporter type 1, transmembrane domain"/>
    <property type="match status" value="1"/>
</dbReference>
<feature type="transmembrane region" description="Helical" evidence="10">
    <location>
        <begin position="171"/>
        <end position="190"/>
    </location>
</feature>
<keyword evidence="2" id="KW-0813">Transport</keyword>
<feature type="domain" description="ABC transporter" evidence="11">
    <location>
        <begin position="352"/>
        <end position="585"/>
    </location>
</feature>